<feature type="compositionally biased region" description="Low complexity" evidence="11">
    <location>
        <begin position="193"/>
        <end position="202"/>
    </location>
</feature>
<keyword evidence="14" id="KW-1185">Reference proteome</keyword>
<feature type="compositionally biased region" description="Low complexity" evidence="11">
    <location>
        <begin position="1335"/>
        <end position="1359"/>
    </location>
</feature>
<gene>
    <name evidence="13" type="ORF">O3P69_011054</name>
</gene>
<evidence type="ECO:0000256" key="3">
    <source>
        <dbReference type="ARBA" id="ARBA00022737"/>
    </source>
</evidence>
<feature type="region of interest" description="Disordered" evidence="11">
    <location>
        <begin position="178"/>
        <end position="208"/>
    </location>
</feature>
<evidence type="ECO:0000256" key="2">
    <source>
        <dbReference type="ARBA" id="ARBA00022723"/>
    </source>
</evidence>
<keyword evidence="9" id="KW-0539">Nucleus</keyword>
<dbReference type="SMART" id="SM00454">
    <property type="entry name" value="SAM"/>
    <property type="match status" value="1"/>
</dbReference>
<feature type="region of interest" description="Disordered" evidence="11">
    <location>
        <begin position="1243"/>
        <end position="1375"/>
    </location>
</feature>
<dbReference type="PROSITE" id="PS51802">
    <property type="entry name" value="ZF_CCHHC"/>
    <property type="match status" value="1"/>
</dbReference>
<evidence type="ECO:0000313" key="14">
    <source>
        <dbReference type="Proteomes" id="UP001487740"/>
    </source>
</evidence>
<evidence type="ECO:0000313" key="13">
    <source>
        <dbReference type="EMBL" id="KAK8378295.1"/>
    </source>
</evidence>
<protein>
    <recommendedName>
        <fullName evidence="12">SAM domain-containing protein</fullName>
    </recommendedName>
</protein>
<evidence type="ECO:0000259" key="12">
    <source>
        <dbReference type="PROSITE" id="PS50105"/>
    </source>
</evidence>
<feature type="repeat" description="MBT" evidence="10">
    <location>
        <begin position="1092"/>
        <end position="1187"/>
    </location>
</feature>
<dbReference type="SMART" id="SM00561">
    <property type="entry name" value="MBT"/>
    <property type="match status" value="3"/>
</dbReference>
<evidence type="ECO:0000256" key="8">
    <source>
        <dbReference type="ARBA" id="ARBA00023163"/>
    </source>
</evidence>
<keyword evidence="4" id="KW-0863">Zinc-finger</keyword>
<accession>A0AAW0SSK2</accession>
<evidence type="ECO:0000256" key="10">
    <source>
        <dbReference type="PROSITE-ProRule" id="PRU00459"/>
    </source>
</evidence>
<dbReference type="EMBL" id="JARAKH010000045">
    <property type="protein sequence ID" value="KAK8378295.1"/>
    <property type="molecule type" value="Genomic_DNA"/>
</dbReference>
<dbReference type="Pfam" id="PF00536">
    <property type="entry name" value="SAM_1"/>
    <property type="match status" value="1"/>
</dbReference>
<dbReference type="Pfam" id="PF01530">
    <property type="entry name" value="zf-C2HC"/>
    <property type="match status" value="1"/>
</dbReference>
<evidence type="ECO:0000256" key="4">
    <source>
        <dbReference type="ARBA" id="ARBA00022771"/>
    </source>
</evidence>
<dbReference type="GO" id="GO:0005634">
    <property type="term" value="C:nucleus"/>
    <property type="evidence" value="ECO:0007669"/>
    <property type="project" value="UniProtKB-SubCell"/>
</dbReference>
<dbReference type="InterPro" id="IPR013761">
    <property type="entry name" value="SAM/pointed_sf"/>
</dbReference>
<evidence type="ECO:0000256" key="1">
    <source>
        <dbReference type="ARBA" id="ARBA00004123"/>
    </source>
</evidence>
<sequence length="1485" mass="160253">MLGVHRDSEEWHWMALGASSASCRLTQPCQHHAVLAGHLPLMLCGRASAEIKLPVTRPLIRPLSPPRFSLGGDGGGGGGQAAALPVNKSIASLVTRGTERAGDVEATMADQTVPEKPASKVDAKSKEPQKFLYLQLQQDRTGDGTGRVATLVGGRGGTGPAHFIPLTAKLNSISVLGSGPRASRPAVSVATPRSPAGGRRNSGSGGSTAVVTMATGRPVVATAVSVAPTRCAAMTASSPRPMIASPVTTVAAKSGSSAPIVRKAHTNVMVSSGVARPASSPNTATITVLGAGGGLTGSAPPVLRPNTSQGTSPHPPVILHTSKVPQPASPSSGGGKGKSPRLVPIPITQVRTGVSNKAVLSYMQATPAVTVVATVTTAPKRKVTPPPNPSSCMLPLLLGVKGAGTITKSGGATISIITGKGGKQSSSVSAGGPKPVNMLAYNLGQNKSNMINFKISNGQIQADNLQSMDAVLRETRPIQGGKRTEERKEAAKVMAGTVLAHAVGTGSVTVSVTGSVPATLKIPEPVIVPVTVPLPQSSFEPVSSSVPEQDSLSHLRDVTVTPARREQEDLLQRAVSTLGNALEEEGEEEEAHNFHTQRAPLNFSMEGEESRTEPGSSDREAGGEADKTWSMPSRSQEPSRDTSPVVEEEIKVKLEDGIVEVPALKNEGTAAFLTKPLMPKSSEDIKPELVKFLDYLKWEDGVGKLHGSELKFKMNEFNALEIVEDRDLEELKIQQIKRAEVSTRHHARKPNYRDVVKDEDIFSDNSQDSEPQGNRASKESYDICCCKNCGCYGLSSEFFRDSSFCSTACGDEHDARELEWGKERMRQEKERQRRKRLRQSEKAEEDQGGEGQSDGEEGGAGGSEDDKEEDGVGSNRFQHPWQDGRSSFSWVKYLEHCGRAKGLAKAAPLKLWPDPFPFGRNLFRSGMKLEAIDPMPSVPVLRDDCGGEQHDFWVNADSPNIFPAGWCEKNGRQLEPPFGVIGFSWKAYLEHCKAQAAPRQAFAGKAVPSVVTPNNFRVGMKLEAEDRKNMWVCVATVADVLDNRVLIHFDGWEKAYDVWNEVSSPYIHPVGWCAENGVVLHPPNNYPNPESFNWHEYLQETNSMAVPARAFKTRPPREFRKGMKVEAADRRNPALIRVATVVELQDYQVKIHFDGWGDEYDLWMDDDSPDLHPPSWCAKTSHPLQPPLTPEQQAEDVDSGTGCGTPGCKGVGHIKGPVYTTHHTAYGCPYSLQNLTKDPESFIADRLQPPPERKKCKSAVPKVQLDLRPVGAARDSTNDTEESDGQKKRIRKRRKFFDELSPPEPNRPQKVPKLAPEEPRIMGPTGPMPPLTSGQPQASMAPTAPSPSTSSTQQSSMGPLPQPLPPPPQADPGVDMMVHQSVFNPGYTPHPVPPPPHSWERHRHLTAPLGDARRSEVETWSPEQVADLVGRIQGCDAVAAVFTEQQIDGEALLMMTQNDLVSLLNIKLGPAVKIMAIIMYLRNSP</sequence>
<feature type="compositionally biased region" description="Polar residues" evidence="11">
    <location>
        <begin position="763"/>
        <end position="775"/>
    </location>
</feature>
<feature type="region of interest" description="Disordered" evidence="11">
    <location>
        <begin position="825"/>
        <end position="880"/>
    </location>
</feature>
<dbReference type="CDD" id="cd20103">
    <property type="entry name" value="MBT_L3MBTL1-like_rpt3"/>
    <property type="match status" value="1"/>
</dbReference>
<dbReference type="Gene3D" id="1.10.150.50">
    <property type="entry name" value="Transcription Factor, Ets-1"/>
    <property type="match status" value="1"/>
</dbReference>
<comment type="caution">
    <text evidence="13">The sequence shown here is derived from an EMBL/GenBank/DDBJ whole genome shotgun (WGS) entry which is preliminary data.</text>
</comment>
<dbReference type="SUPFAM" id="SSF63748">
    <property type="entry name" value="Tudor/PWWP/MBT"/>
    <property type="match status" value="3"/>
</dbReference>
<proteinExistence type="predicted"/>
<feature type="compositionally biased region" description="Acidic residues" evidence="11">
    <location>
        <begin position="843"/>
        <end position="871"/>
    </location>
</feature>
<dbReference type="GO" id="GO:0045892">
    <property type="term" value="P:negative regulation of DNA-templated transcription"/>
    <property type="evidence" value="ECO:0007669"/>
    <property type="project" value="TreeGrafter"/>
</dbReference>
<name>A0AAW0SSK2_SCYPA</name>
<feature type="repeat" description="MBT" evidence="10">
    <location>
        <begin position="888"/>
        <end position="977"/>
    </location>
</feature>
<dbReference type="PROSITE" id="PS50105">
    <property type="entry name" value="SAM_DOMAIN"/>
    <property type="match status" value="1"/>
</dbReference>
<keyword evidence="7" id="KW-0805">Transcription regulation</keyword>
<feature type="region of interest" description="Disordered" evidence="11">
    <location>
        <begin position="297"/>
        <end position="343"/>
    </location>
</feature>
<dbReference type="GO" id="GO:0003682">
    <property type="term" value="F:chromatin binding"/>
    <property type="evidence" value="ECO:0007669"/>
    <property type="project" value="TreeGrafter"/>
</dbReference>
<feature type="repeat" description="MBT" evidence="10">
    <location>
        <begin position="983"/>
        <end position="1083"/>
    </location>
</feature>
<dbReference type="GO" id="GO:0006325">
    <property type="term" value="P:chromatin organization"/>
    <property type="evidence" value="ECO:0007669"/>
    <property type="project" value="UniProtKB-KW"/>
</dbReference>
<dbReference type="SUPFAM" id="SSF103637">
    <property type="entry name" value="CCHHC domain"/>
    <property type="match status" value="1"/>
</dbReference>
<feature type="compositionally biased region" description="Basic and acidic residues" evidence="11">
    <location>
        <begin position="608"/>
        <end position="627"/>
    </location>
</feature>
<dbReference type="Proteomes" id="UP001487740">
    <property type="component" value="Unassembled WGS sequence"/>
</dbReference>
<dbReference type="InterPro" id="IPR001660">
    <property type="entry name" value="SAM"/>
</dbReference>
<feature type="region of interest" description="Disordered" evidence="11">
    <location>
        <begin position="581"/>
        <end position="646"/>
    </location>
</feature>
<dbReference type="PANTHER" id="PTHR12247:SF131">
    <property type="entry name" value="LD05287P"/>
    <property type="match status" value="1"/>
</dbReference>
<keyword evidence="2" id="KW-0479">Metal-binding</keyword>
<keyword evidence="8" id="KW-0804">Transcription</keyword>
<dbReference type="CDD" id="cd20102">
    <property type="entry name" value="MBT_L3MBTL1-like_rpt2"/>
    <property type="match status" value="1"/>
</dbReference>
<dbReference type="InterPro" id="IPR050548">
    <property type="entry name" value="PcG_chromatin_remod_factors"/>
</dbReference>
<dbReference type="InterPro" id="IPR036060">
    <property type="entry name" value="Znf_C2H2C_sf"/>
</dbReference>
<keyword evidence="6" id="KW-0156">Chromatin regulator</keyword>
<dbReference type="GO" id="GO:0008270">
    <property type="term" value="F:zinc ion binding"/>
    <property type="evidence" value="ECO:0007669"/>
    <property type="project" value="UniProtKB-KW"/>
</dbReference>
<dbReference type="InterPro" id="IPR002515">
    <property type="entry name" value="Znf_C2H2C"/>
</dbReference>
<dbReference type="PANTHER" id="PTHR12247">
    <property type="entry name" value="POLYCOMB GROUP PROTEIN"/>
    <property type="match status" value="1"/>
</dbReference>
<dbReference type="GO" id="GO:0042393">
    <property type="term" value="F:histone binding"/>
    <property type="evidence" value="ECO:0007669"/>
    <property type="project" value="TreeGrafter"/>
</dbReference>
<dbReference type="PROSITE" id="PS51257">
    <property type="entry name" value="PROKAR_LIPOPROTEIN"/>
    <property type="match status" value="1"/>
</dbReference>
<comment type="subcellular location">
    <subcellularLocation>
        <location evidence="1">Nucleus</location>
    </subcellularLocation>
</comment>
<evidence type="ECO:0000256" key="9">
    <source>
        <dbReference type="ARBA" id="ARBA00023242"/>
    </source>
</evidence>
<feature type="compositionally biased region" description="Pro residues" evidence="11">
    <location>
        <begin position="1360"/>
        <end position="1370"/>
    </location>
</feature>
<evidence type="ECO:0000256" key="11">
    <source>
        <dbReference type="SAM" id="MobiDB-lite"/>
    </source>
</evidence>
<evidence type="ECO:0000256" key="7">
    <source>
        <dbReference type="ARBA" id="ARBA00023015"/>
    </source>
</evidence>
<evidence type="ECO:0000256" key="6">
    <source>
        <dbReference type="ARBA" id="ARBA00022853"/>
    </source>
</evidence>
<feature type="region of interest" description="Disordered" evidence="11">
    <location>
        <begin position="1178"/>
        <end position="1201"/>
    </location>
</feature>
<dbReference type="Gene3D" id="2.30.30.140">
    <property type="match status" value="3"/>
</dbReference>
<organism evidence="13 14">
    <name type="scientific">Scylla paramamosain</name>
    <name type="common">Mud crab</name>
    <dbReference type="NCBI Taxonomy" id="85552"/>
    <lineage>
        <taxon>Eukaryota</taxon>
        <taxon>Metazoa</taxon>
        <taxon>Ecdysozoa</taxon>
        <taxon>Arthropoda</taxon>
        <taxon>Crustacea</taxon>
        <taxon>Multicrustacea</taxon>
        <taxon>Malacostraca</taxon>
        <taxon>Eumalacostraca</taxon>
        <taxon>Eucarida</taxon>
        <taxon>Decapoda</taxon>
        <taxon>Pleocyemata</taxon>
        <taxon>Brachyura</taxon>
        <taxon>Eubrachyura</taxon>
        <taxon>Portunoidea</taxon>
        <taxon>Portunidae</taxon>
        <taxon>Portuninae</taxon>
        <taxon>Scylla</taxon>
    </lineage>
</organism>
<dbReference type="SUPFAM" id="SSF47769">
    <property type="entry name" value="SAM/Pointed domain"/>
    <property type="match status" value="1"/>
</dbReference>
<evidence type="ECO:0000256" key="5">
    <source>
        <dbReference type="ARBA" id="ARBA00022833"/>
    </source>
</evidence>
<dbReference type="PROSITE" id="PS51079">
    <property type="entry name" value="MBT"/>
    <property type="match status" value="3"/>
</dbReference>
<dbReference type="InterPro" id="IPR004092">
    <property type="entry name" value="Mbt"/>
</dbReference>
<feature type="region of interest" description="Disordered" evidence="11">
    <location>
        <begin position="742"/>
        <end position="776"/>
    </location>
</feature>
<dbReference type="Gene3D" id="4.10.320.30">
    <property type="match status" value="1"/>
</dbReference>
<keyword evidence="3" id="KW-0677">Repeat</keyword>
<keyword evidence="5" id="KW-0862">Zinc</keyword>
<feature type="compositionally biased region" description="Basic and acidic residues" evidence="11">
    <location>
        <begin position="751"/>
        <end position="760"/>
    </location>
</feature>
<feature type="domain" description="SAM" evidence="12">
    <location>
        <begin position="1420"/>
        <end position="1484"/>
    </location>
</feature>
<reference evidence="13 14" key="1">
    <citation type="submission" date="2023-03" db="EMBL/GenBank/DDBJ databases">
        <title>High-quality genome of Scylla paramamosain provides insights in environmental adaptation.</title>
        <authorList>
            <person name="Zhang L."/>
        </authorList>
    </citation>
    <scope>NUCLEOTIDE SEQUENCE [LARGE SCALE GENOMIC DNA]</scope>
    <source>
        <strain evidence="13">LZ_2023a</strain>
        <tissue evidence="13">Muscle</tissue>
    </source>
</reference>
<dbReference type="Pfam" id="PF02820">
    <property type="entry name" value="MBT"/>
    <property type="match status" value="3"/>
</dbReference>